<proteinExistence type="predicted"/>
<protein>
    <submittedName>
        <fullName evidence="1">Uncharacterized protein</fullName>
    </submittedName>
</protein>
<dbReference type="Proteomes" id="UP000287876">
    <property type="component" value="Segment"/>
</dbReference>
<organism evidence="1 2">
    <name type="scientific">Mycobacterium phage Duke13</name>
    <dbReference type="NCBI Taxonomy" id="2499038"/>
    <lineage>
        <taxon>Viruses</taxon>
        <taxon>Duplodnaviria</taxon>
        <taxon>Heunggongvirae</taxon>
        <taxon>Uroviricota</taxon>
        <taxon>Caudoviricetes</taxon>
        <taxon>Omegavirus</taxon>
        <taxon>Omegavirus baka</taxon>
    </lineage>
</organism>
<dbReference type="EMBL" id="MK279849">
    <property type="protein sequence ID" value="AZS07522.1"/>
    <property type="molecule type" value="Genomic_DNA"/>
</dbReference>
<sequence length="104" mass="12913">MEGAVMSRTYRDQKKYLYKHHHEVCMRSHFYLDDGSMRWGWRAHDCECADWWDWGMKYCPVPSWWNRDVRRAERAFTRNKMQRARAGHLDWSAVDEKRGDTYYW</sequence>
<name>A0A3S9UB63_9CAUD</name>
<evidence type="ECO:0000313" key="1">
    <source>
        <dbReference type="EMBL" id="AZS07522.1"/>
    </source>
</evidence>
<accession>A0A3S9UB63</accession>
<gene>
    <name evidence="1" type="primary">186</name>
    <name evidence="1" type="ORF">PBI_DUKE13_186</name>
</gene>
<reference evidence="1 2" key="1">
    <citation type="submission" date="2018-12" db="EMBL/GenBank/DDBJ databases">
        <authorList>
            <person name="Betsko A.J."/>
            <person name="Stoner T.H."/>
            <person name="Garlena R.A."/>
            <person name="Russell D.A."/>
            <person name="Pope W.H."/>
            <person name="Jacobs-Sera D."/>
            <person name="Hatfull G.F."/>
        </authorList>
    </citation>
    <scope>NUCLEOTIDE SEQUENCE [LARGE SCALE GENOMIC DNA]</scope>
</reference>
<evidence type="ECO:0000313" key="2">
    <source>
        <dbReference type="Proteomes" id="UP000287876"/>
    </source>
</evidence>